<comment type="caution">
    <text evidence="3">The sequence shown here is derived from an EMBL/GenBank/DDBJ whole genome shotgun (WGS) entry which is preliminary data.</text>
</comment>
<gene>
    <name evidence="3" type="ORF">EYC87_10130</name>
</gene>
<keyword evidence="4" id="KW-1185">Reference proteome</keyword>
<dbReference type="EMBL" id="SHNP01000003">
    <property type="protein sequence ID" value="MCX2973936.1"/>
    <property type="molecule type" value="Genomic_DNA"/>
</dbReference>
<feature type="domain" description="DUF4136" evidence="2">
    <location>
        <begin position="27"/>
        <end position="190"/>
    </location>
</feature>
<evidence type="ECO:0000259" key="2">
    <source>
        <dbReference type="Pfam" id="PF13590"/>
    </source>
</evidence>
<evidence type="ECO:0000313" key="4">
    <source>
        <dbReference type="Proteomes" id="UP001143307"/>
    </source>
</evidence>
<feature type="chain" id="PRO_5045406766" evidence="1">
    <location>
        <begin position="21"/>
        <end position="193"/>
    </location>
</feature>
<keyword evidence="1" id="KW-0732">Signal</keyword>
<evidence type="ECO:0000256" key="1">
    <source>
        <dbReference type="SAM" id="SignalP"/>
    </source>
</evidence>
<dbReference type="Proteomes" id="UP001143307">
    <property type="component" value="Unassembled WGS sequence"/>
</dbReference>
<feature type="signal peptide" evidence="1">
    <location>
        <begin position="1"/>
        <end position="20"/>
    </location>
</feature>
<dbReference type="Pfam" id="PF13590">
    <property type="entry name" value="DUF4136"/>
    <property type="match status" value="1"/>
</dbReference>
<dbReference type="Gene3D" id="3.30.160.670">
    <property type="match status" value="1"/>
</dbReference>
<dbReference type="RefSeq" id="WP_279252763.1">
    <property type="nucleotide sequence ID" value="NZ_SHNP01000003.1"/>
</dbReference>
<protein>
    <submittedName>
        <fullName evidence="3">DUF4136 domain-containing protein</fullName>
    </submittedName>
</protein>
<name>A0ABT3SWF5_9GAMM</name>
<dbReference type="InterPro" id="IPR025411">
    <property type="entry name" value="DUF4136"/>
</dbReference>
<dbReference type="PROSITE" id="PS51257">
    <property type="entry name" value="PROKAR_LIPOPROTEIN"/>
    <property type="match status" value="1"/>
</dbReference>
<accession>A0ABT3SWF5</accession>
<reference evidence="3" key="1">
    <citation type="submission" date="2019-02" db="EMBL/GenBank/DDBJ databases">
        <authorList>
            <person name="Li S.-H."/>
        </authorList>
    </citation>
    <scope>NUCLEOTIDE SEQUENCE</scope>
    <source>
        <strain evidence="3">IMCC8485</strain>
    </source>
</reference>
<proteinExistence type="predicted"/>
<organism evidence="3 4">
    <name type="scientific">Candidatus Seongchinamella marina</name>
    <dbReference type="NCBI Taxonomy" id="2518990"/>
    <lineage>
        <taxon>Bacteria</taxon>
        <taxon>Pseudomonadati</taxon>
        <taxon>Pseudomonadota</taxon>
        <taxon>Gammaproteobacteria</taxon>
        <taxon>Cellvibrionales</taxon>
        <taxon>Halieaceae</taxon>
        <taxon>Seongchinamella</taxon>
    </lineage>
</organism>
<sequence length="193" mass="21324">MRSFTTLATLLLTLALGACSSIETNPTDTAEFKAGNYTFFKWRSEPLTNANQSDDLLYVMDPIVRREVNSALNQRGFILDPERAQFSVDYLQAVGLREGVSSQDANGGIDPIPSARPNRQINQAMVDNAHALSGVQTTNNVAVQFNDVTTQQEVWRVIITKIIEDVNNVDTAAVERNINRAIKQAFRPLPNAS</sequence>
<evidence type="ECO:0000313" key="3">
    <source>
        <dbReference type="EMBL" id="MCX2973936.1"/>
    </source>
</evidence>